<accession>A7NLV7</accession>
<dbReference type="EMBL" id="CP000804">
    <property type="protein sequence ID" value="ABU58505.1"/>
    <property type="molecule type" value="Genomic_DNA"/>
</dbReference>
<dbReference type="KEGG" id="rca:Rcas_2425"/>
<keyword evidence="2" id="KW-1185">Reference proteome</keyword>
<evidence type="ECO:0000313" key="2">
    <source>
        <dbReference type="Proteomes" id="UP000000263"/>
    </source>
</evidence>
<proteinExistence type="predicted"/>
<dbReference type="STRING" id="383372.Rcas_2425"/>
<name>A7NLV7_ROSCS</name>
<gene>
    <name evidence="1" type="ordered locus">Rcas_2425</name>
</gene>
<protein>
    <submittedName>
        <fullName evidence="1">Uncharacterized protein</fullName>
    </submittedName>
</protein>
<dbReference type="Proteomes" id="UP000000263">
    <property type="component" value="Chromosome"/>
</dbReference>
<dbReference type="PROSITE" id="PS51257">
    <property type="entry name" value="PROKAR_LIPOPROTEIN"/>
    <property type="match status" value="1"/>
</dbReference>
<sequence>MTSVRNLTKHVLPILVIAACILSCVALALAAVFLRPRSFATFSDAIGYVLDQRGIAYESVLIERTWPDTVNDITYGANLLIVTPNKGTVIGRLDCRGWKKDCFFTVRAFEIYREPLPELTEQRRLPWIAWIEQALGVRF</sequence>
<organism evidence="1 2">
    <name type="scientific">Roseiflexus castenholzii (strain DSM 13941 / HLO8)</name>
    <dbReference type="NCBI Taxonomy" id="383372"/>
    <lineage>
        <taxon>Bacteria</taxon>
        <taxon>Bacillati</taxon>
        <taxon>Chloroflexota</taxon>
        <taxon>Chloroflexia</taxon>
        <taxon>Chloroflexales</taxon>
        <taxon>Roseiflexineae</taxon>
        <taxon>Roseiflexaceae</taxon>
        <taxon>Roseiflexus</taxon>
    </lineage>
</organism>
<dbReference type="OrthoDB" id="9836608at2"/>
<dbReference type="HOGENOM" id="CLU_134432_0_0_0"/>
<evidence type="ECO:0000313" key="1">
    <source>
        <dbReference type="EMBL" id="ABU58505.1"/>
    </source>
</evidence>
<reference evidence="1 2" key="1">
    <citation type="submission" date="2007-08" db="EMBL/GenBank/DDBJ databases">
        <title>Complete sequence of Roseiflexus castenholzii DSM 13941.</title>
        <authorList>
            <consortium name="US DOE Joint Genome Institute"/>
            <person name="Copeland A."/>
            <person name="Lucas S."/>
            <person name="Lapidus A."/>
            <person name="Barry K."/>
            <person name="Glavina del Rio T."/>
            <person name="Dalin E."/>
            <person name="Tice H."/>
            <person name="Pitluck S."/>
            <person name="Thompson L.S."/>
            <person name="Brettin T."/>
            <person name="Bruce D."/>
            <person name="Detter J.C."/>
            <person name="Han C."/>
            <person name="Tapia R."/>
            <person name="Schmutz J."/>
            <person name="Larimer F."/>
            <person name="Land M."/>
            <person name="Hauser L."/>
            <person name="Kyrpides N."/>
            <person name="Mikhailova N."/>
            <person name="Bryant D.A."/>
            <person name="Hanada S."/>
            <person name="Tsukatani Y."/>
            <person name="Richardson P."/>
        </authorList>
    </citation>
    <scope>NUCLEOTIDE SEQUENCE [LARGE SCALE GENOMIC DNA]</scope>
    <source>
        <strain evidence="2">DSM 13941 / HLO8</strain>
    </source>
</reference>
<dbReference type="AlphaFoldDB" id="A7NLV7"/>